<dbReference type="InterPro" id="IPR010994">
    <property type="entry name" value="RuvA_2-like"/>
</dbReference>
<dbReference type="Pfam" id="PF03120">
    <property type="entry name" value="OB_DNA_ligase"/>
    <property type="match status" value="1"/>
</dbReference>
<keyword evidence="6 11" id="KW-0862">Zinc</keyword>
<feature type="domain" description="BRCT" evidence="14">
    <location>
        <begin position="593"/>
        <end position="670"/>
    </location>
</feature>
<dbReference type="InterPro" id="IPR001679">
    <property type="entry name" value="DNA_ligase"/>
</dbReference>
<dbReference type="PROSITE" id="PS01056">
    <property type="entry name" value="DNA_LIGASE_N2"/>
    <property type="match status" value="1"/>
</dbReference>
<evidence type="ECO:0000256" key="4">
    <source>
        <dbReference type="ARBA" id="ARBA00022723"/>
    </source>
</evidence>
<dbReference type="FunFam" id="3.30.470.30:FF:000001">
    <property type="entry name" value="DNA ligase"/>
    <property type="match status" value="1"/>
</dbReference>
<dbReference type="SUPFAM" id="SSF47781">
    <property type="entry name" value="RuvA domain 2-like"/>
    <property type="match status" value="1"/>
</dbReference>
<feature type="binding site" evidence="11">
    <location>
        <position position="175"/>
    </location>
    <ligand>
        <name>NAD(+)</name>
        <dbReference type="ChEBI" id="CHEBI:57540"/>
    </ligand>
</feature>
<dbReference type="InterPro" id="IPR018239">
    <property type="entry name" value="DNA_ligase_AS"/>
</dbReference>
<dbReference type="SUPFAM" id="SSF50249">
    <property type="entry name" value="Nucleic acid-binding proteins"/>
    <property type="match status" value="1"/>
</dbReference>
<dbReference type="InterPro" id="IPR036420">
    <property type="entry name" value="BRCT_dom_sf"/>
</dbReference>
<dbReference type="Proteomes" id="UP000004095">
    <property type="component" value="Unassembled WGS sequence"/>
</dbReference>
<dbReference type="SMART" id="SM00278">
    <property type="entry name" value="HhH1"/>
    <property type="match status" value="3"/>
</dbReference>
<protein>
    <recommendedName>
        <fullName evidence="11 12">DNA ligase</fullName>
        <ecNumber evidence="11 12">6.5.1.2</ecNumber>
    </recommendedName>
    <alternativeName>
        <fullName evidence="11">Polydeoxyribonucleotide synthase [NAD(+)]</fullName>
    </alternativeName>
</protein>
<dbReference type="InterPro" id="IPR012340">
    <property type="entry name" value="NA-bd_OB-fold"/>
</dbReference>
<dbReference type="Gene3D" id="3.40.50.10190">
    <property type="entry name" value="BRCT domain"/>
    <property type="match status" value="1"/>
</dbReference>
<accession>A1ZPG5</accession>
<feature type="binding site" evidence="11">
    <location>
        <position position="138"/>
    </location>
    <ligand>
        <name>NAD(+)</name>
        <dbReference type="ChEBI" id="CHEBI:57540"/>
    </ligand>
</feature>
<dbReference type="FunFam" id="1.10.150.20:FF:000006">
    <property type="entry name" value="DNA ligase"/>
    <property type="match status" value="1"/>
</dbReference>
<comment type="similarity">
    <text evidence="11">Belongs to the NAD-dependent DNA ligase family. LigA subfamily.</text>
</comment>
<dbReference type="RefSeq" id="WP_002699050.1">
    <property type="nucleotide sequence ID" value="NZ_AAWS01000021.1"/>
</dbReference>
<name>A1ZPG5_MICM2</name>
<feature type="binding site" evidence="11">
    <location>
        <position position="433"/>
    </location>
    <ligand>
        <name>Zn(2+)</name>
        <dbReference type="ChEBI" id="CHEBI:29105"/>
    </ligand>
</feature>
<sequence>MTNQEAQERIRELSKDLHHYNYMYYQKHVSVVTDYKFDKLLEELIDLEEKFPQFKKDDSPSQRVGGTITKDFPTIKHRYRMLSLGNTYSKDDLLDFDKRLKKLLGDDKEIEYICELKFDGVSISLTYENGKLVTAATRGDGVQGDDVTANARTIRTVPISIQGNSFPANFEVRGEVFMPNKVFEAINAQRVKEGKDLYANPRNTASGTMKLQDSAEVAKRKLDAYLYFLLGDNLPYKTHEEAIKAVESWGFHVSPTYKRCTGIDAVMEYVNHWEKERKNLPVDTDGVVIKVNDIDLQEQLGFTSKSPRWAIAYKYKAESVSTVLNSITYQVGRTGSVTPVAELTPVQLAGTTVKRASLHNADEIESRLQLHENDTVFVEKGGEIIPKVTGVDLTKRAANAQAVKFIDHCPECGTALVRKDGEANHYCPNEKGCPPQIKGRIEHFIQRNALDIDSMGGETINQLFEKGLVKNVADLYDLTLKQLLSLDRFGEKSAHNLIEGLKQSKSISFARVLYGLGIRFVGKTVAQKLAVHFKTMEAIQKASHDELVAVEDIGGRIADSLIEHFKDTENLDVINRLKAAGLQFEDNTPVLQKDSDKLDGKTFVVSGTFQQFSRDEIKQKIEANGGKVVSSISKKLDYLIAGDKMGPSKLDKAKKLDVTMISEDEFVQMVGGPPQATPTAKSVNPTPGLFD</sequence>
<dbReference type="Gene3D" id="6.20.10.30">
    <property type="match status" value="1"/>
</dbReference>
<dbReference type="CDD" id="cd00114">
    <property type="entry name" value="LIGANc"/>
    <property type="match status" value="1"/>
</dbReference>
<evidence type="ECO:0000256" key="2">
    <source>
        <dbReference type="ARBA" id="ARBA00022598"/>
    </source>
</evidence>
<evidence type="ECO:0000256" key="13">
    <source>
        <dbReference type="SAM" id="MobiDB-lite"/>
    </source>
</evidence>
<feature type="active site" description="N6-AMP-lysine intermediate" evidence="11">
    <location>
        <position position="117"/>
    </location>
</feature>
<keyword evidence="2 11" id="KW-0436">Ligase</keyword>
<evidence type="ECO:0000256" key="6">
    <source>
        <dbReference type="ARBA" id="ARBA00022833"/>
    </source>
</evidence>
<evidence type="ECO:0000256" key="12">
    <source>
        <dbReference type="RuleBase" id="RU000618"/>
    </source>
</evidence>
<feature type="region of interest" description="Disordered" evidence="13">
    <location>
        <begin position="670"/>
        <end position="691"/>
    </location>
</feature>
<dbReference type="Pfam" id="PF03119">
    <property type="entry name" value="DNA_ligase_ZBD"/>
    <property type="match status" value="1"/>
</dbReference>
<evidence type="ECO:0000256" key="11">
    <source>
        <dbReference type="HAMAP-Rule" id="MF_01588"/>
    </source>
</evidence>
<evidence type="ECO:0000256" key="3">
    <source>
        <dbReference type="ARBA" id="ARBA00022705"/>
    </source>
</evidence>
<dbReference type="OrthoDB" id="9759736at2"/>
<keyword evidence="16" id="KW-1185">Reference proteome</keyword>
<dbReference type="InterPro" id="IPR033136">
    <property type="entry name" value="DNA_ligase_CS"/>
</dbReference>
<feature type="binding site" evidence="11">
    <location>
        <position position="290"/>
    </location>
    <ligand>
        <name>NAD(+)</name>
        <dbReference type="ChEBI" id="CHEBI:57540"/>
    </ligand>
</feature>
<dbReference type="EMBL" id="AAWS01000021">
    <property type="protein sequence ID" value="EAY27704.1"/>
    <property type="molecule type" value="Genomic_DNA"/>
</dbReference>
<evidence type="ECO:0000256" key="7">
    <source>
        <dbReference type="ARBA" id="ARBA00022842"/>
    </source>
</evidence>
<comment type="function">
    <text evidence="1 11">DNA ligase that catalyzes the formation of phosphodiester linkages between 5'-phosphoryl and 3'-hydroxyl groups in double-stranded DNA using NAD as a coenzyme and as the energy source for the reaction. It is essential for DNA replication and repair of damaged DNA.</text>
</comment>
<dbReference type="GO" id="GO:0005829">
    <property type="term" value="C:cytosol"/>
    <property type="evidence" value="ECO:0007669"/>
    <property type="project" value="TreeGrafter"/>
</dbReference>
<dbReference type="PIRSF" id="PIRSF001604">
    <property type="entry name" value="LigA"/>
    <property type="match status" value="1"/>
</dbReference>
<dbReference type="Gene3D" id="1.10.287.610">
    <property type="entry name" value="Helix hairpin bin"/>
    <property type="match status" value="1"/>
</dbReference>
<dbReference type="SMART" id="SM00292">
    <property type="entry name" value="BRCT"/>
    <property type="match status" value="1"/>
</dbReference>
<dbReference type="InterPro" id="IPR004150">
    <property type="entry name" value="NAD_DNA_ligase_OB"/>
</dbReference>
<gene>
    <name evidence="11" type="primary">ligA</name>
    <name evidence="15" type="ORF">M23134_03772</name>
</gene>
<dbReference type="GO" id="GO:0006260">
    <property type="term" value="P:DNA replication"/>
    <property type="evidence" value="ECO:0007669"/>
    <property type="project" value="UniProtKB-KW"/>
</dbReference>
<keyword evidence="11" id="KW-0464">Manganese</keyword>
<dbReference type="PROSITE" id="PS50172">
    <property type="entry name" value="BRCT"/>
    <property type="match status" value="1"/>
</dbReference>
<dbReference type="GO" id="GO:0006281">
    <property type="term" value="P:DNA repair"/>
    <property type="evidence" value="ECO:0007669"/>
    <property type="project" value="UniProtKB-KW"/>
</dbReference>
<keyword evidence="5 11" id="KW-0227">DNA damage</keyword>
<dbReference type="AlphaFoldDB" id="A1ZPG5"/>
<feature type="binding site" evidence="11">
    <location>
        <position position="314"/>
    </location>
    <ligand>
        <name>NAD(+)</name>
        <dbReference type="ChEBI" id="CHEBI:57540"/>
    </ligand>
</feature>
<comment type="caution">
    <text evidence="15">The sequence shown here is derived from an EMBL/GenBank/DDBJ whole genome shotgun (WGS) entry which is preliminary data.</text>
</comment>
<dbReference type="GO" id="GO:0003677">
    <property type="term" value="F:DNA binding"/>
    <property type="evidence" value="ECO:0007669"/>
    <property type="project" value="InterPro"/>
</dbReference>
<keyword evidence="9 11" id="KW-0234">DNA repair</keyword>
<dbReference type="FunFam" id="1.10.150.20:FF:000007">
    <property type="entry name" value="DNA ligase"/>
    <property type="match status" value="1"/>
</dbReference>
<dbReference type="EC" id="6.5.1.2" evidence="11 12"/>
<evidence type="ECO:0000313" key="16">
    <source>
        <dbReference type="Proteomes" id="UP000004095"/>
    </source>
</evidence>
<dbReference type="InterPro" id="IPR041663">
    <property type="entry name" value="DisA/LigA_HHH"/>
</dbReference>
<dbReference type="SUPFAM" id="SSF52113">
    <property type="entry name" value="BRCT domain"/>
    <property type="match status" value="1"/>
</dbReference>
<comment type="cofactor">
    <cofactor evidence="11">
        <name>Mg(2+)</name>
        <dbReference type="ChEBI" id="CHEBI:18420"/>
    </cofactor>
    <cofactor evidence="11">
        <name>Mn(2+)</name>
        <dbReference type="ChEBI" id="CHEBI:29035"/>
    </cofactor>
</comment>
<organism evidence="15 16">
    <name type="scientific">Microscilla marina ATCC 23134</name>
    <dbReference type="NCBI Taxonomy" id="313606"/>
    <lineage>
        <taxon>Bacteria</taxon>
        <taxon>Pseudomonadati</taxon>
        <taxon>Bacteroidota</taxon>
        <taxon>Cytophagia</taxon>
        <taxon>Cytophagales</taxon>
        <taxon>Microscillaceae</taxon>
        <taxon>Microscilla</taxon>
    </lineage>
</organism>
<dbReference type="Pfam" id="PF14520">
    <property type="entry name" value="HHH_5"/>
    <property type="match status" value="1"/>
</dbReference>
<evidence type="ECO:0000256" key="1">
    <source>
        <dbReference type="ARBA" id="ARBA00004067"/>
    </source>
</evidence>
<comment type="catalytic activity">
    <reaction evidence="10 11 12">
        <text>NAD(+) + (deoxyribonucleotide)n-3'-hydroxyl + 5'-phospho-(deoxyribonucleotide)m = (deoxyribonucleotide)n+m + AMP + beta-nicotinamide D-nucleotide.</text>
        <dbReference type="EC" id="6.5.1.2"/>
    </reaction>
</comment>
<dbReference type="InterPro" id="IPR001357">
    <property type="entry name" value="BRCT_dom"/>
</dbReference>
<dbReference type="SMART" id="SM00532">
    <property type="entry name" value="LIGANc"/>
    <property type="match status" value="1"/>
</dbReference>
<evidence type="ECO:0000256" key="8">
    <source>
        <dbReference type="ARBA" id="ARBA00023027"/>
    </source>
</evidence>
<dbReference type="Pfam" id="PF01653">
    <property type="entry name" value="DNA_ligase_aden"/>
    <property type="match status" value="1"/>
</dbReference>
<evidence type="ECO:0000313" key="15">
    <source>
        <dbReference type="EMBL" id="EAY27704.1"/>
    </source>
</evidence>
<dbReference type="GO" id="GO:0046872">
    <property type="term" value="F:metal ion binding"/>
    <property type="evidence" value="ECO:0007669"/>
    <property type="project" value="UniProtKB-KW"/>
</dbReference>
<dbReference type="Pfam" id="PF00533">
    <property type="entry name" value="BRCT"/>
    <property type="match status" value="1"/>
</dbReference>
<dbReference type="InterPro" id="IPR004149">
    <property type="entry name" value="Znf_DNAligase_C4"/>
</dbReference>
<dbReference type="PANTHER" id="PTHR23389">
    <property type="entry name" value="CHROMOSOME TRANSMISSION FIDELITY FACTOR 18"/>
    <property type="match status" value="1"/>
</dbReference>
<dbReference type="Pfam" id="PF12826">
    <property type="entry name" value="HHH_2"/>
    <property type="match status" value="1"/>
</dbReference>
<dbReference type="Gene3D" id="3.30.470.30">
    <property type="entry name" value="DNA ligase/mRNA capping enzyme"/>
    <property type="match status" value="1"/>
</dbReference>
<dbReference type="InterPro" id="IPR013839">
    <property type="entry name" value="DNAligase_adenylation"/>
</dbReference>
<keyword evidence="7 11" id="KW-0460">Magnesium</keyword>
<dbReference type="NCBIfam" id="NF005932">
    <property type="entry name" value="PRK07956.1"/>
    <property type="match status" value="1"/>
</dbReference>
<reference evidence="15 16" key="1">
    <citation type="submission" date="2007-01" db="EMBL/GenBank/DDBJ databases">
        <authorList>
            <person name="Haygood M."/>
            <person name="Podell S."/>
            <person name="Anderson C."/>
            <person name="Hopkinson B."/>
            <person name="Roe K."/>
            <person name="Barbeau K."/>
            <person name="Gaasterland T."/>
            <person name="Ferriera S."/>
            <person name="Johnson J."/>
            <person name="Kravitz S."/>
            <person name="Beeson K."/>
            <person name="Sutton G."/>
            <person name="Rogers Y.-H."/>
            <person name="Friedman R."/>
            <person name="Frazier M."/>
            <person name="Venter J.C."/>
        </authorList>
    </citation>
    <scope>NUCLEOTIDE SEQUENCE [LARGE SCALE GENOMIC DNA]</scope>
    <source>
        <strain evidence="15 16">ATCC 23134</strain>
    </source>
</reference>
<feature type="binding site" evidence="11">
    <location>
        <begin position="34"/>
        <end position="38"/>
    </location>
    <ligand>
        <name>NAD(+)</name>
        <dbReference type="ChEBI" id="CHEBI:57540"/>
    </ligand>
</feature>
<dbReference type="eggNOG" id="COG0272">
    <property type="taxonomic scope" value="Bacteria"/>
</dbReference>
<dbReference type="InterPro" id="IPR003583">
    <property type="entry name" value="Hlx-hairpin-Hlx_DNA-bd_motif"/>
</dbReference>
<feature type="binding site" evidence="11">
    <location>
        <position position="412"/>
    </location>
    <ligand>
        <name>Zn(2+)</name>
        <dbReference type="ChEBI" id="CHEBI:29105"/>
    </ligand>
</feature>
<dbReference type="SUPFAM" id="SSF56091">
    <property type="entry name" value="DNA ligase/mRNA capping enzyme, catalytic domain"/>
    <property type="match status" value="1"/>
</dbReference>
<evidence type="ECO:0000259" key="14">
    <source>
        <dbReference type="PROSITE" id="PS50172"/>
    </source>
</evidence>
<dbReference type="NCBIfam" id="TIGR00575">
    <property type="entry name" value="dnlj"/>
    <property type="match status" value="1"/>
</dbReference>
<evidence type="ECO:0000256" key="10">
    <source>
        <dbReference type="ARBA" id="ARBA00034005"/>
    </source>
</evidence>
<evidence type="ECO:0000256" key="5">
    <source>
        <dbReference type="ARBA" id="ARBA00022763"/>
    </source>
</evidence>
<proteinExistence type="inferred from homology"/>
<dbReference type="CDD" id="cd17748">
    <property type="entry name" value="BRCT_DNA_ligase_like"/>
    <property type="match status" value="1"/>
</dbReference>
<dbReference type="PANTHER" id="PTHR23389:SF9">
    <property type="entry name" value="DNA LIGASE"/>
    <property type="match status" value="1"/>
</dbReference>
<dbReference type="InterPro" id="IPR013840">
    <property type="entry name" value="DNAligase_N"/>
</dbReference>
<feature type="binding site" evidence="11">
    <location>
        <begin position="83"/>
        <end position="84"/>
    </location>
    <ligand>
        <name>NAD(+)</name>
        <dbReference type="ChEBI" id="CHEBI:57540"/>
    </ligand>
</feature>
<feature type="binding site" evidence="11">
    <location>
        <position position="409"/>
    </location>
    <ligand>
        <name>Zn(2+)</name>
        <dbReference type="ChEBI" id="CHEBI:29105"/>
    </ligand>
</feature>
<keyword evidence="8 11" id="KW-0520">NAD</keyword>
<keyword evidence="3 11" id="KW-0235">DNA replication</keyword>
<feature type="binding site" evidence="11">
    <location>
        <position position="427"/>
    </location>
    <ligand>
        <name>Zn(2+)</name>
        <dbReference type="ChEBI" id="CHEBI:29105"/>
    </ligand>
</feature>
<dbReference type="GO" id="GO:0003911">
    <property type="term" value="F:DNA ligase (NAD+) activity"/>
    <property type="evidence" value="ECO:0007669"/>
    <property type="project" value="UniProtKB-UniRule"/>
</dbReference>
<dbReference type="PROSITE" id="PS01055">
    <property type="entry name" value="DNA_LIGASE_N1"/>
    <property type="match status" value="1"/>
</dbReference>
<feature type="binding site" evidence="11">
    <location>
        <position position="115"/>
    </location>
    <ligand>
        <name>NAD(+)</name>
        <dbReference type="ChEBI" id="CHEBI:57540"/>
    </ligand>
</feature>
<keyword evidence="4 11" id="KW-0479">Metal-binding</keyword>
<evidence type="ECO:0000256" key="9">
    <source>
        <dbReference type="ARBA" id="ARBA00023204"/>
    </source>
</evidence>
<dbReference type="Gene3D" id="2.40.50.140">
    <property type="entry name" value="Nucleic acid-binding proteins"/>
    <property type="match status" value="1"/>
</dbReference>
<dbReference type="HAMAP" id="MF_01588">
    <property type="entry name" value="DNA_ligase_A"/>
    <property type="match status" value="1"/>
</dbReference>
<dbReference type="Gene3D" id="1.10.150.20">
    <property type="entry name" value="5' to 3' exonuclease, C-terminal subdomain"/>
    <property type="match status" value="2"/>
</dbReference>